<dbReference type="Proteomes" id="UP001062846">
    <property type="component" value="Chromosome 5"/>
</dbReference>
<reference evidence="1" key="1">
    <citation type="submission" date="2022-02" db="EMBL/GenBank/DDBJ databases">
        <title>Plant Genome Project.</title>
        <authorList>
            <person name="Zhang R.-G."/>
        </authorList>
    </citation>
    <scope>NUCLEOTIDE SEQUENCE</scope>
    <source>
        <strain evidence="1">AT1</strain>
    </source>
</reference>
<protein>
    <submittedName>
        <fullName evidence="1">Uncharacterized protein</fullName>
    </submittedName>
</protein>
<evidence type="ECO:0000313" key="1">
    <source>
        <dbReference type="EMBL" id="KAI8555171.1"/>
    </source>
</evidence>
<organism evidence="1 2">
    <name type="scientific">Rhododendron molle</name>
    <name type="common">Chinese azalea</name>
    <name type="synonym">Azalea mollis</name>
    <dbReference type="NCBI Taxonomy" id="49168"/>
    <lineage>
        <taxon>Eukaryota</taxon>
        <taxon>Viridiplantae</taxon>
        <taxon>Streptophyta</taxon>
        <taxon>Embryophyta</taxon>
        <taxon>Tracheophyta</taxon>
        <taxon>Spermatophyta</taxon>
        <taxon>Magnoliopsida</taxon>
        <taxon>eudicotyledons</taxon>
        <taxon>Gunneridae</taxon>
        <taxon>Pentapetalae</taxon>
        <taxon>asterids</taxon>
        <taxon>Ericales</taxon>
        <taxon>Ericaceae</taxon>
        <taxon>Ericoideae</taxon>
        <taxon>Rhodoreae</taxon>
        <taxon>Rhododendron</taxon>
    </lineage>
</organism>
<proteinExistence type="predicted"/>
<sequence length="68" mass="8422">MASMAIHYFIIHNYLYDDEFQQTLRDDEDYVHEDILNINPDTPKWMTLKAHYFRYMQMIRTLERCGMK</sequence>
<keyword evidence="2" id="KW-1185">Reference proteome</keyword>
<name>A0ACC0NQI7_RHOML</name>
<comment type="caution">
    <text evidence="1">The sequence shown here is derived from an EMBL/GenBank/DDBJ whole genome shotgun (WGS) entry which is preliminary data.</text>
</comment>
<evidence type="ECO:0000313" key="2">
    <source>
        <dbReference type="Proteomes" id="UP001062846"/>
    </source>
</evidence>
<gene>
    <name evidence="1" type="ORF">RHMOL_Rhmol05G0154100</name>
</gene>
<dbReference type="EMBL" id="CM046392">
    <property type="protein sequence ID" value="KAI8555171.1"/>
    <property type="molecule type" value="Genomic_DNA"/>
</dbReference>
<accession>A0ACC0NQI7</accession>